<evidence type="ECO:0000313" key="10">
    <source>
        <dbReference type="Proteomes" id="UP000584867"/>
    </source>
</evidence>
<dbReference type="PANTHER" id="PTHR43884">
    <property type="entry name" value="ACYL-COA DEHYDROGENASE"/>
    <property type="match status" value="1"/>
</dbReference>
<dbReference type="SUPFAM" id="SSF56645">
    <property type="entry name" value="Acyl-CoA dehydrogenase NM domain-like"/>
    <property type="match status" value="1"/>
</dbReference>
<evidence type="ECO:0000313" key="9">
    <source>
        <dbReference type="EMBL" id="MBB5062615.1"/>
    </source>
</evidence>
<reference evidence="9 10" key="1">
    <citation type="submission" date="2020-08" db="EMBL/GenBank/DDBJ databases">
        <title>Genomic Encyclopedia of Type Strains, Phase IV (KMG-V): Genome sequencing to study the core and pangenomes of soil and plant-associated prokaryotes.</title>
        <authorList>
            <person name="Whitman W."/>
        </authorList>
    </citation>
    <scope>NUCLEOTIDE SEQUENCE [LARGE SCALE GENOMIC DNA]</scope>
    <source>
        <strain evidence="9 10">X5P3</strain>
    </source>
</reference>
<dbReference type="Pfam" id="PF02771">
    <property type="entry name" value="Acyl-CoA_dh_N"/>
    <property type="match status" value="1"/>
</dbReference>
<dbReference type="SUPFAM" id="SSF47203">
    <property type="entry name" value="Acyl-CoA dehydrogenase C-terminal domain-like"/>
    <property type="match status" value="1"/>
</dbReference>
<evidence type="ECO:0000256" key="3">
    <source>
        <dbReference type="ARBA" id="ARBA00022630"/>
    </source>
</evidence>
<dbReference type="InterPro" id="IPR046373">
    <property type="entry name" value="Acyl-CoA_Oxase/DH_mid-dom_sf"/>
</dbReference>
<dbReference type="AlphaFoldDB" id="A0A7W8E9Q7"/>
<dbReference type="EMBL" id="JACHIO010000003">
    <property type="protein sequence ID" value="MBB5062615.1"/>
    <property type="molecule type" value="Genomic_DNA"/>
</dbReference>
<evidence type="ECO:0008006" key="11">
    <source>
        <dbReference type="Google" id="ProtNLM"/>
    </source>
</evidence>
<keyword evidence="5" id="KW-0560">Oxidoreductase</keyword>
<feature type="domain" description="Acyl-CoA dehydrogenase/oxidase C-terminal" evidence="6">
    <location>
        <begin position="231"/>
        <end position="373"/>
    </location>
</feature>
<sequence>MRWPEDYNEFHRQWIDFTEKHIVPYAQQVDHEERIPAEVIQALRQQGAFASGFPADKGGPAGDPEDLAIRHGLMHEALGAGSASIQGLVNVHHMGGIIIARWGSAAQKDYWVPRLTSGECLAGLAITEPNVGSDAAAVELQAMAVQGGYTLEGTKTWITCGQSADVFLVLARMENGPAIFIVPSNTEGLTRIPIHGMLGCRGYMLATLRFERCFLPAEALVGRSPFGLTHFAATGLDQGRLNLAWACVGMARTCLEACLHYAQTRHQFNAALAEFQLVQRMICRMTTDIEAARLLCWRASSTRGRNSPAAVKASTIAKYFASQAINRIAADAVQIHGAVGCSAQSPMQRILRDAKIMEVIEGSTQVLETAIARYTYNEAAV</sequence>
<dbReference type="Gene3D" id="1.20.140.10">
    <property type="entry name" value="Butyryl-CoA Dehydrogenase, subunit A, domain 3"/>
    <property type="match status" value="1"/>
</dbReference>
<evidence type="ECO:0000259" key="8">
    <source>
        <dbReference type="Pfam" id="PF02771"/>
    </source>
</evidence>
<dbReference type="GO" id="GO:0050660">
    <property type="term" value="F:flavin adenine dinucleotide binding"/>
    <property type="evidence" value="ECO:0007669"/>
    <property type="project" value="InterPro"/>
</dbReference>
<proteinExistence type="inferred from homology"/>
<organism evidence="9 10">
    <name type="scientific">Granulicella mallensis</name>
    <dbReference type="NCBI Taxonomy" id="940614"/>
    <lineage>
        <taxon>Bacteria</taxon>
        <taxon>Pseudomonadati</taxon>
        <taxon>Acidobacteriota</taxon>
        <taxon>Terriglobia</taxon>
        <taxon>Terriglobales</taxon>
        <taxon>Acidobacteriaceae</taxon>
        <taxon>Granulicella</taxon>
    </lineage>
</organism>
<evidence type="ECO:0000256" key="4">
    <source>
        <dbReference type="ARBA" id="ARBA00022827"/>
    </source>
</evidence>
<gene>
    <name evidence="9" type="ORF">HDF15_000945</name>
</gene>
<dbReference type="Pfam" id="PF02770">
    <property type="entry name" value="Acyl-CoA_dh_M"/>
    <property type="match status" value="1"/>
</dbReference>
<dbReference type="Gene3D" id="2.40.110.10">
    <property type="entry name" value="Butyryl-CoA Dehydrogenase, subunit A, domain 2"/>
    <property type="match status" value="1"/>
</dbReference>
<evidence type="ECO:0000259" key="7">
    <source>
        <dbReference type="Pfam" id="PF02770"/>
    </source>
</evidence>
<dbReference type="PANTHER" id="PTHR43884:SF12">
    <property type="entry name" value="ISOVALERYL-COA DEHYDROGENASE, MITOCHONDRIAL-RELATED"/>
    <property type="match status" value="1"/>
</dbReference>
<dbReference type="InterPro" id="IPR013786">
    <property type="entry name" value="AcylCoA_DH/ox_N"/>
</dbReference>
<dbReference type="InterPro" id="IPR036250">
    <property type="entry name" value="AcylCo_DH-like_C"/>
</dbReference>
<dbReference type="FunFam" id="1.20.140.10:FF:000004">
    <property type="entry name" value="Acyl-CoA dehydrogenase FadE25"/>
    <property type="match status" value="1"/>
</dbReference>
<dbReference type="PIRSF" id="PIRSF016578">
    <property type="entry name" value="HsaA"/>
    <property type="match status" value="1"/>
</dbReference>
<comment type="caution">
    <text evidence="9">The sequence shown here is derived from an EMBL/GenBank/DDBJ whole genome shotgun (WGS) entry which is preliminary data.</text>
</comment>
<evidence type="ECO:0000256" key="2">
    <source>
        <dbReference type="ARBA" id="ARBA00009347"/>
    </source>
</evidence>
<dbReference type="InterPro" id="IPR009100">
    <property type="entry name" value="AcylCoA_DH/oxidase_NM_dom_sf"/>
</dbReference>
<dbReference type="InterPro" id="IPR006091">
    <property type="entry name" value="Acyl-CoA_Oxase/DH_mid-dom"/>
</dbReference>
<protein>
    <recommendedName>
        <fullName evidence="11">Acyl-CoA dehydrogenase</fullName>
    </recommendedName>
</protein>
<evidence type="ECO:0000256" key="1">
    <source>
        <dbReference type="ARBA" id="ARBA00001974"/>
    </source>
</evidence>
<comment type="cofactor">
    <cofactor evidence="1 5">
        <name>FAD</name>
        <dbReference type="ChEBI" id="CHEBI:57692"/>
    </cofactor>
</comment>
<feature type="domain" description="Acyl-CoA dehydrogenase/oxidase N-terminal" evidence="8">
    <location>
        <begin position="5"/>
        <end position="119"/>
    </location>
</feature>
<dbReference type="RefSeq" id="WP_184253181.1">
    <property type="nucleotide sequence ID" value="NZ_JACHIO010000003.1"/>
</dbReference>
<dbReference type="GO" id="GO:0003995">
    <property type="term" value="F:acyl-CoA dehydrogenase activity"/>
    <property type="evidence" value="ECO:0007669"/>
    <property type="project" value="TreeGrafter"/>
</dbReference>
<dbReference type="Proteomes" id="UP000584867">
    <property type="component" value="Unassembled WGS sequence"/>
</dbReference>
<accession>A0A7W8E9Q7</accession>
<evidence type="ECO:0000259" key="6">
    <source>
        <dbReference type="Pfam" id="PF00441"/>
    </source>
</evidence>
<dbReference type="InterPro" id="IPR009075">
    <property type="entry name" value="AcylCo_DH/oxidase_C"/>
</dbReference>
<keyword evidence="4 5" id="KW-0274">FAD</keyword>
<keyword evidence="3 5" id="KW-0285">Flavoprotein</keyword>
<comment type="similarity">
    <text evidence="2 5">Belongs to the acyl-CoA dehydrogenase family.</text>
</comment>
<dbReference type="Gene3D" id="1.10.540.10">
    <property type="entry name" value="Acyl-CoA dehydrogenase/oxidase, N-terminal domain"/>
    <property type="match status" value="1"/>
</dbReference>
<feature type="domain" description="Acyl-CoA oxidase/dehydrogenase middle" evidence="7">
    <location>
        <begin position="124"/>
        <end position="213"/>
    </location>
</feature>
<evidence type="ECO:0000256" key="5">
    <source>
        <dbReference type="RuleBase" id="RU362125"/>
    </source>
</evidence>
<dbReference type="Pfam" id="PF00441">
    <property type="entry name" value="Acyl-CoA_dh_1"/>
    <property type="match status" value="1"/>
</dbReference>
<name>A0A7W8E9Q7_9BACT</name>
<dbReference type="InterPro" id="IPR037069">
    <property type="entry name" value="AcylCoA_DH/ox_N_sf"/>
</dbReference>